<name>A0A481Z0E8_9VIRU</name>
<proteinExistence type="predicted"/>
<organism evidence="1">
    <name type="scientific">Mimivirus LCMiAC01</name>
    <dbReference type="NCBI Taxonomy" id="2506608"/>
    <lineage>
        <taxon>Viruses</taxon>
        <taxon>Varidnaviria</taxon>
        <taxon>Bamfordvirae</taxon>
        <taxon>Nucleocytoviricota</taxon>
        <taxon>Megaviricetes</taxon>
        <taxon>Imitervirales</taxon>
        <taxon>Mimiviridae</taxon>
        <taxon>Klosneuvirinae</taxon>
    </lineage>
</organism>
<gene>
    <name evidence="1" type="ORF">LCMiAC01_02140</name>
</gene>
<protein>
    <submittedName>
        <fullName evidence="1">Uncharacterized protein</fullName>
    </submittedName>
</protein>
<dbReference type="EMBL" id="MK500391">
    <property type="protein sequence ID" value="QBK88537.1"/>
    <property type="molecule type" value="Genomic_DNA"/>
</dbReference>
<evidence type="ECO:0000313" key="1">
    <source>
        <dbReference type="EMBL" id="QBK88537.1"/>
    </source>
</evidence>
<reference evidence="1" key="1">
    <citation type="journal article" date="2019" name="MBio">
        <title>Virus Genomes from Deep Sea Sediments Expand the Ocean Megavirome and Support Independent Origins of Viral Gigantism.</title>
        <authorList>
            <person name="Backstrom D."/>
            <person name="Yutin N."/>
            <person name="Jorgensen S.L."/>
            <person name="Dharamshi J."/>
            <person name="Homa F."/>
            <person name="Zaremba-Niedwiedzka K."/>
            <person name="Spang A."/>
            <person name="Wolf Y.I."/>
            <person name="Koonin E.V."/>
            <person name="Ettema T.J."/>
        </authorList>
    </citation>
    <scope>NUCLEOTIDE SEQUENCE</scope>
</reference>
<sequence length="549" mass="65071">MVTKLDTETFINRSISIHKNKYDYSKSIYVNRRTKIIVICKKHKKEFLINVRSHWKGFGCELCRLDEIKNKFIENANKIHNNKYVYTNVIYKTERIKVAISCPIKNHGIFFQKPHNHIFGHGCPKCALEKRKIIDKNKVSEFIIKANKLHNNIYDYTKINSICGERSHVTIICPVKEHGNFVLRVQEHLLGFGCPSCKTNKIDKQYLLNKHFIDKANKLHNNRYDYSKINYINGQSKLLIICPIHDEFIIIAKHHFYKTGCPECDLEIKLKDVKKRQKLFIERAKKIHHNKYNYTKVSYQDVKKKVIIICPKVGHDEFLQSPEFHLLGIECPKCRVGKVIDRFIKKSNEVHKNRYDYSKIKYVRNDISVDILCHKHGIFQKTPTIHLSGAECPKCNLCPSCQLWRSYGLCSYCKPKNKNKLYQKTKEMKIVKFLRTQLPDHEFIHNKSVGRDCTDGHLFPDIRFDCNNYQLIIEVDEHKHRGANYRCDKQRMYDIIAKLGQPCIFIRYNPDNKKSKQEILLKKVKKYLELEEDTKPWNKYGYKAVYLFY</sequence>
<accession>A0A481Z0E8</accession>